<reference evidence="2 3" key="1">
    <citation type="submission" date="2014-06" db="EMBL/GenBank/DDBJ databases">
        <title>Evolutionary Origins and Diversification of the Mycorrhizal Mutualists.</title>
        <authorList>
            <consortium name="DOE Joint Genome Institute"/>
            <consortium name="Mycorrhizal Genomics Consortium"/>
            <person name="Kohler A."/>
            <person name="Kuo A."/>
            <person name="Nagy L.G."/>
            <person name="Floudas D."/>
            <person name="Copeland A."/>
            <person name="Barry K.W."/>
            <person name="Cichocki N."/>
            <person name="Veneault-Fourrey C."/>
            <person name="LaButti K."/>
            <person name="Lindquist E.A."/>
            <person name="Lipzen A."/>
            <person name="Lundell T."/>
            <person name="Morin E."/>
            <person name="Murat C."/>
            <person name="Riley R."/>
            <person name="Ohm R."/>
            <person name="Sun H."/>
            <person name="Tunlid A."/>
            <person name="Henrissat B."/>
            <person name="Grigoriev I.V."/>
            <person name="Hibbett D.S."/>
            <person name="Martin F."/>
        </authorList>
    </citation>
    <scope>NUCLEOTIDE SEQUENCE [LARGE SCALE GENOMIC DNA]</scope>
    <source>
        <strain evidence="2 3">SS14</strain>
    </source>
</reference>
<dbReference type="EMBL" id="KN837100">
    <property type="protein sequence ID" value="KIJ47801.1"/>
    <property type="molecule type" value="Genomic_DNA"/>
</dbReference>
<keyword evidence="3" id="KW-1185">Reference proteome</keyword>
<evidence type="ECO:0000313" key="2">
    <source>
        <dbReference type="EMBL" id="KIJ47801.1"/>
    </source>
</evidence>
<protein>
    <submittedName>
        <fullName evidence="2">Uncharacterized protein</fullName>
    </submittedName>
</protein>
<sequence>MAFPLLSDFPQYFYMQNTNAPCLNLFEEPLQAQQFPTTQSFSRSMMPLSMPPPNPGLSIHPDYLRHRPYPYEYMPIYQNRSGVPINRSDFRLAQHGPSMPFNHSQSRIPVANSWSEPIESMNLPPPFGYRPLFFRNPSMQRVAEERSVHNIPAWHVDRQTGPGPSAFPSKTIMQPSRNYNGQKMLLFHQNQFPSGPILSTNGGPLLVPGIPGHYKMPVIIPTLRRQDVTRPVQSPMKPVIPQGVIPSRSKMSTQWVPLGDRSHLVRRDLNAVKAIPTPNQETLRILKTMYATWEEAAAHARNCDPNFKVKELFCSPDITVAVKNEIAVLIVFFIDDPTSLLKSISIPSVCSPDGAVAPSVASPRPVPNSGPICASEASSRMAEKYGIALPCTPEFNSMPLNFPPPNPGPICASAASSRVAEKFGLALPCTPKFDSIPLEFQSSRPSVPFMSLSNVKQASESSNVPHRSEQFNTGQGRPSTGVMKKRKGTHELDFERASKRLKHAKKLKELRQGRNSRARLQPIKDRQDAYEIIRDTMPEMPSFGTGIYCRSPRAVVLFSCSFVSFVRRAKLQVYIGHERRI</sequence>
<dbReference type="AlphaFoldDB" id="A0A0C9W5S9"/>
<evidence type="ECO:0000313" key="3">
    <source>
        <dbReference type="Proteomes" id="UP000054279"/>
    </source>
</evidence>
<proteinExistence type="predicted"/>
<feature type="compositionally biased region" description="Polar residues" evidence="1">
    <location>
        <begin position="459"/>
        <end position="478"/>
    </location>
</feature>
<gene>
    <name evidence="2" type="ORF">M422DRAFT_777976</name>
</gene>
<feature type="region of interest" description="Disordered" evidence="1">
    <location>
        <begin position="459"/>
        <end position="487"/>
    </location>
</feature>
<evidence type="ECO:0000256" key="1">
    <source>
        <dbReference type="SAM" id="MobiDB-lite"/>
    </source>
</evidence>
<name>A0A0C9W5S9_SPHS4</name>
<dbReference type="Proteomes" id="UP000054279">
    <property type="component" value="Unassembled WGS sequence"/>
</dbReference>
<accession>A0A0C9W5S9</accession>
<dbReference type="HOGENOM" id="CLU_469437_0_0_1"/>
<organism evidence="2 3">
    <name type="scientific">Sphaerobolus stellatus (strain SS14)</name>
    <dbReference type="NCBI Taxonomy" id="990650"/>
    <lineage>
        <taxon>Eukaryota</taxon>
        <taxon>Fungi</taxon>
        <taxon>Dikarya</taxon>
        <taxon>Basidiomycota</taxon>
        <taxon>Agaricomycotina</taxon>
        <taxon>Agaricomycetes</taxon>
        <taxon>Phallomycetidae</taxon>
        <taxon>Geastrales</taxon>
        <taxon>Sphaerobolaceae</taxon>
        <taxon>Sphaerobolus</taxon>
    </lineage>
</organism>